<evidence type="ECO:0000313" key="1">
    <source>
        <dbReference type="EMBL" id="OEK58957.1"/>
    </source>
</evidence>
<organism evidence="1 2">
    <name type="scientific">Staphylococcus equorum</name>
    <dbReference type="NCBI Taxonomy" id="246432"/>
    <lineage>
        <taxon>Bacteria</taxon>
        <taxon>Bacillati</taxon>
        <taxon>Bacillota</taxon>
        <taxon>Bacilli</taxon>
        <taxon>Bacillales</taxon>
        <taxon>Staphylococcaceae</taxon>
        <taxon>Staphylococcus</taxon>
    </lineage>
</organism>
<sequence length="69" mass="8110">MENLKTDNNNVESKKRNQQIVQEVYKVVAPLIEKIESVEDTSMFEYQLDAICEDLTEEQNNMLDEMLEV</sequence>
<reference evidence="2" key="1">
    <citation type="submission" date="2015-11" db="EMBL/GenBank/DDBJ databases">
        <title>Genomic diversity of Staphylococcus saprophyticus strains from urinary tract infections, animal surfaces, and fermented foods.</title>
        <authorList>
            <person name="Wolfe B.E."/>
        </authorList>
    </citation>
    <scope>NUCLEOTIDE SEQUENCE [LARGE SCALE GENOMIC DNA]</scope>
    <source>
        <strain evidence="2">738_7</strain>
    </source>
</reference>
<comment type="caution">
    <text evidence="1">The sequence shown here is derived from an EMBL/GenBank/DDBJ whole genome shotgun (WGS) entry which is preliminary data.</text>
</comment>
<evidence type="ECO:0000313" key="2">
    <source>
        <dbReference type="Proteomes" id="UP000095464"/>
    </source>
</evidence>
<gene>
    <name evidence="1" type="ORF">ASS94_01120</name>
</gene>
<accession>A0AAP7IFH6</accession>
<proteinExistence type="predicted"/>
<dbReference type="Proteomes" id="UP000095464">
    <property type="component" value="Unassembled WGS sequence"/>
</dbReference>
<dbReference type="EMBL" id="LNPX01000004">
    <property type="protein sequence ID" value="OEK58957.1"/>
    <property type="molecule type" value="Genomic_DNA"/>
</dbReference>
<protein>
    <submittedName>
        <fullName evidence="1">Uncharacterized protein</fullName>
    </submittedName>
</protein>
<name>A0AAP7IFH6_9STAP</name>
<dbReference type="AlphaFoldDB" id="A0AAP7IFH6"/>
<dbReference type="RefSeq" id="WP_069854357.1">
    <property type="nucleotide sequence ID" value="NZ_LNPX01000004.1"/>
</dbReference>